<dbReference type="GeneID" id="17355989"/>
<protein>
    <submittedName>
        <fullName evidence="1">Uncharacterized protein</fullName>
    </submittedName>
</protein>
<dbReference type="RefSeq" id="XP_005848827.1">
    <property type="nucleotide sequence ID" value="XM_005848765.1"/>
</dbReference>
<keyword evidence="2" id="KW-1185">Reference proteome</keyword>
<evidence type="ECO:0000313" key="2">
    <source>
        <dbReference type="Proteomes" id="UP000008141"/>
    </source>
</evidence>
<organism evidence="2">
    <name type="scientific">Chlorella variabilis</name>
    <name type="common">Green alga</name>
    <dbReference type="NCBI Taxonomy" id="554065"/>
    <lineage>
        <taxon>Eukaryota</taxon>
        <taxon>Viridiplantae</taxon>
        <taxon>Chlorophyta</taxon>
        <taxon>core chlorophytes</taxon>
        <taxon>Trebouxiophyceae</taxon>
        <taxon>Chlorellales</taxon>
        <taxon>Chlorellaceae</taxon>
        <taxon>Chlorella clade</taxon>
        <taxon>Chlorella</taxon>
    </lineage>
</organism>
<dbReference type="InParanoid" id="E1ZC00"/>
<name>E1ZC00_CHLVA</name>
<reference evidence="1 2" key="1">
    <citation type="journal article" date="2010" name="Plant Cell">
        <title>The Chlorella variabilis NC64A genome reveals adaptation to photosymbiosis, coevolution with viruses, and cryptic sex.</title>
        <authorList>
            <person name="Blanc G."/>
            <person name="Duncan G."/>
            <person name="Agarkova I."/>
            <person name="Borodovsky M."/>
            <person name="Gurnon J."/>
            <person name="Kuo A."/>
            <person name="Lindquist E."/>
            <person name="Lucas S."/>
            <person name="Pangilinan J."/>
            <person name="Polle J."/>
            <person name="Salamov A."/>
            <person name="Terry A."/>
            <person name="Yamada T."/>
            <person name="Dunigan D.D."/>
            <person name="Grigoriev I.V."/>
            <person name="Claverie J.M."/>
            <person name="Van Etten J.L."/>
        </authorList>
    </citation>
    <scope>NUCLEOTIDE SEQUENCE [LARGE SCALE GENOMIC DNA]</scope>
    <source>
        <strain evidence="1 2">NC64A</strain>
    </source>
</reference>
<evidence type="ECO:0000313" key="1">
    <source>
        <dbReference type="EMBL" id="EFN56725.1"/>
    </source>
</evidence>
<accession>E1ZC00</accession>
<dbReference type="AlphaFoldDB" id="E1ZC00"/>
<dbReference type="EMBL" id="GL433841">
    <property type="protein sequence ID" value="EFN56725.1"/>
    <property type="molecule type" value="Genomic_DNA"/>
</dbReference>
<sequence length="313" mass="31756">MQVYSSGTVGAGSAAVLAPRVVLGGARLGEVQSASPEECAERCREDAECSWFNACGSPQGCNVGEGPPLGFQQCSLLAANDSVVPVVLSKGDDGFSGDYSCPGSVLPTQCAFRTAAQAAVVCMNTLACRTVVVYLDGIDGQSGELAVLKSASLGSVSSFVAPSVYSITRQDNRPVETASNTSWLGCFVGRNAAMDGVQVATVQQPTPEACCRACRTWNSSAGGPAASGSPSPLNATPSVCNVWNHCSNPGGCRLTTDDGAELALPEGGCGLRFQELVQPAVAYPAALIAKGPNVPFSAGGPIVTSAPQVGASW</sequence>
<dbReference type="OrthoDB" id="520340at2759"/>
<gene>
    <name evidence="1" type="ORF">CHLNCDRAFT_144138</name>
</gene>
<proteinExistence type="predicted"/>
<dbReference type="KEGG" id="cvr:CHLNCDRAFT_144138"/>
<dbReference type="Proteomes" id="UP000008141">
    <property type="component" value="Unassembled WGS sequence"/>
</dbReference>